<protein>
    <recommendedName>
        <fullName evidence="1">UGSC-like domain-containing protein</fullName>
    </recommendedName>
</protein>
<dbReference type="InterPro" id="IPR057767">
    <property type="entry name" value="UGSC-like_dom"/>
</dbReference>
<feature type="domain" description="UGSC-like" evidence="1">
    <location>
        <begin position="24"/>
        <end position="107"/>
    </location>
</feature>
<proteinExistence type="predicted"/>
<reference evidence="2" key="1">
    <citation type="submission" date="2018-05" db="EMBL/GenBank/DDBJ databases">
        <authorList>
            <person name="Lanie J.A."/>
            <person name="Ng W.-L."/>
            <person name="Kazmierczak K.M."/>
            <person name="Andrzejewski T.M."/>
            <person name="Davidsen T.M."/>
            <person name="Wayne K.J."/>
            <person name="Tettelin H."/>
            <person name="Glass J.I."/>
            <person name="Rusch D."/>
            <person name="Podicherti R."/>
            <person name="Tsui H.-C.T."/>
            <person name="Winkler M.E."/>
        </authorList>
    </citation>
    <scope>NUCLEOTIDE SEQUENCE</scope>
</reference>
<dbReference type="AlphaFoldDB" id="A0A382TPE4"/>
<sequence>MLNTPDTRIQEQLQRWDILAAIDPAANSQWSEAPRLSSLHGKTGGFLGNRKDNANPLLLAIRELLDKQFELSDSVVMDKFIYSRPAADNIVDTLSERCDFVVTAIAD</sequence>
<dbReference type="EMBL" id="UINC01138097">
    <property type="protein sequence ID" value="SVD23833.1"/>
    <property type="molecule type" value="Genomic_DNA"/>
</dbReference>
<evidence type="ECO:0000259" key="1">
    <source>
        <dbReference type="Pfam" id="PF24696"/>
    </source>
</evidence>
<accession>A0A382TPE4</accession>
<dbReference type="Pfam" id="PF24696">
    <property type="entry name" value="UGSC"/>
    <property type="match status" value="1"/>
</dbReference>
<organism evidence="2">
    <name type="scientific">marine metagenome</name>
    <dbReference type="NCBI Taxonomy" id="408172"/>
    <lineage>
        <taxon>unclassified sequences</taxon>
        <taxon>metagenomes</taxon>
        <taxon>ecological metagenomes</taxon>
    </lineage>
</organism>
<name>A0A382TPE4_9ZZZZ</name>
<gene>
    <name evidence="2" type="ORF">METZ01_LOCUS376687</name>
</gene>
<evidence type="ECO:0000313" key="2">
    <source>
        <dbReference type="EMBL" id="SVD23833.1"/>
    </source>
</evidence>